<proteinExistence type="inferred from homology"/>
<sequence length="865" mass="95991">MQFDKFTNALQNAVQQAQTLAVTRDHTAIEPIHLLSVLLNEPSNANVYEQAGANLSQLKTDVQQSLNNQAVIGTPTGDVNLSPNTAKILNLAERHAQKAGDQFLSTDWVLVALAETGDTAKLLAKAGVNEPKLRQVINFIRGGDKVDTQNSEDQRDALNKYTIDLTARAESGKLDPVIGRDDEIRRTIQVLSRRTKNNPVLIGEPGVGKTAIVEGLAQKIVNGDVPEGLRNKRVLSLDLGALIAGAKFRGEFEERLKAVLNDLAKSEGQVILFIDEIHTMVGAGKADGAMDAGNMLKPALARGELHCVGATTLDEYRQYIEKDAALERRFQKVLVDEPTVEDTIAILRGLKERYELHHGVDIQDSAIIAAAQMSHRYITDRKLPDKAIDLLDEAASRLKMELDSKPEALGKLESRLIQLKMQRETLKHEDDEGAKSQLKLLDTQISELEKEYADLNEIWQAEKALVKGSQQLKDELDKARIAYEKAQREGDYETMSKLQYETIPQLEKRIKDSDLAEQKEQAGQAPSVKLLRNKVTENEIAEVVAAATGIPVAKMMQGEREKMLHMEEKLHERVVGQDEAVQAVANAVRRSRAGLSDPNRPSGSFLFLGPTGVGKTELTKALASFLFDDENAMIRIDMSEFMEKHSVSRLVGAPPGYVGYEEGGVLTEAVRRRPYSVVLFDEVEKAHPDVFNILLQVLDDGRLTDSQGRVVDFKNTVIIMTSNLGSHKIQEMAGDSYEEIKAAVMNSVNQHFRPEFVNRIDEIVVFHPLGQEQMAGIADIQLSRLRKRLQERDMDIVLSDEAMTQLVAVGYDPVYGARPLKRAIQQEIENPLSVKLLSGEFVAGDTIKVDVDAQDKLTFDKLRMS</sequence>
<dbReference type="InterPro" id="IPR027417">
    <property type="entry name" value="P-loop_NTPase"/>
</dbReference>
<dbReference type="Pfam" id="PF17871">
    <property type="entry name" value="AAA_lid_9"/>
    <property type="match status" value="1"/>
</dbReference>
<dbReference type="InterPro" id="IPR003593">
    <property type="entry name" value="AAA+_ATPase"/>
</dbReference>
<dbReference type="InterPro" id="IPR003959">
    <property type="entry name" value="ATPase_AAA_core"/>
</dbReference>
<dbReference type="FunFam" id="3.40.50.300:FF:000120">
    <property type="entry name" value="ATP-dependent chaperone ClpB"/>
    <property type="match status" value="1"/>
</dbReference>
<keyword evidence="11" id="KW-0963">Cytoplasm</keyword>
<evidence type="ECO:0000256" key="10">
    <source>
        <dbReference type="RuleBase" id="RU004432"/>
    </source>
</evidence>
<dbReference type="Pfam" id="PF00004">
    <property type="entry name" value="AAA"/>
    <property type="match status" value="1"/>
</dbReference>
<dbReference type="GO" id="GO:0034605">
    <property type="term" value="P:cellular response to heat"/>
    <property type="evidence" value="ECO:0007669"/>
    <property type="project" value="TreeGrafter"/>
</dbReference>
<dbReference type="InterPro" id="IPR004176">
    <property type="entry name" value="Clp_R_N"/>
</dbReference>
<dbReference type="CDD" id="cd00009">
    <property type="entry name" value="AAA"/>
    <property type="match status" value="1"/>
</dbReference>
<dbReference type="InterPro" id="IPR041546">
    <property type="entry name" value="ClpA/ClpB_AAA_lid"/>
</dbReference>
<evidence type="ECO:0000256" key="4">
    <source>
        <dbReference type="ARBA" id="ARBA00022741"/>
    </source>
</evidence>
<dbReference type="FunFam" id="1.10.8.60:FF:000017">
    <property type="entry name" value="ATP-dependent chaperone ClpB"/>
    <property type="match status" value="1"/>
</dbReference>
<evidence type="ECO:0000256" key="5">
    <source>
        <dbReference type="ARBA" id="ARBA00022840"/>
    </source>
</evidence>
<evidence type="ECO:0000313" key="14">
    <source>
        <dbReference type="Proteomes" id="UP001139238"/>
    </source>
</evidence>
<dbReference type="InterPro" id="IPR028299">
    <property type="entry name" value="ClpA/B_CS2"/>
</dbReference>
<dbReference type="FunFam" id="3.40.50.300:FF:000025">
    <property type="entry name" value="ATP-dependent Clp protease subunit"/>
    <property type="match status" value="1"/>
</dbReference>
<dbReference type="SUPFAM" id="SSF52540">
    <property type="entry name" value="P-loop containing nucleoside triphosphate hydrolases"/>
    <property type="match status" value="2"/>
</dbReference>
<dbReference type="GO" id="GO:0042026">
    <property type="term" value="P:protein refolding"/>
    <property type="evidence" value="ECO:0007669"/>
    <property type="project" value="UniProtKB-UniRule"/>
</dbReference>
<dbReference type="InterPro" id="IPR018368">
    <property type="entry name" value="ClpA/B_CS1"/>
</dbReference>
<dbReference type="PROSITE" id="PS00870">
    <property type="entry name" value="CLPAB_1"/>
    <property type="match status" value="1"/>
</dbReference>
<comment type="subcellular location">
    <subcellularLocation>
        <location evidence="11">Cytoplasm</location>
    </subcellularLocation>
</comment>
<dbReference type="InterPro" id="IPR050130">
    <property type="entry name" value="ClpA_ClpB"/>
</dbReference>
<protein>
    <recommendedName>
        <fullName evidence="2 11">Chaperone protein ClpB</fullName>
    </recommendedName>
</protein>
<feature type="coiled-coil region" evidence="11">
    <location>
        <begin position="409"/>
        <end position="489"/>
    </location>
</feature>
<dbReference type="Pfam" id="PF02861">
    <property type="entry name" value="Clp_N"/>
    <property type="match status" value="1"/>
</dbReference>
<keyword evidence="7 10" id="KW-0143">Chaperone</keyword>
<name>A0A9X1UQY0_9GAMM</name>
<comment type="subunit">
    <text evidence="11">Homohexamer; The oligomerization is ATP-dependent.</text>
</comment>
<dbReference type="SUPFAM" id="SSF81923">
    <property type="entry name" value="Double Clp-N motif"/>
    <property type="match status" value="1"/>
</dbReference>
<evidence type="ECO:0000256" key="3">
    <source>
        <dbReference type="ARBA" id="ARBA00022737"/>
    </source>
</evidence>
<dbReference type="Proteomes" id="UP001139238">
    <property type="component" value="Unassembled WGS sequence"/>
</dbReference>
<evidence type="ECO:0000256" key="7">
    <source>
        <dbReference type="ARBA" id="ARBA00023186"/>
    </source>
</evidence>
<dbReference type="InterPro" id="IPR019489">
    <property type="entry name" value="Clp_ATPase_C"/>
</dbReference>
<feature type="domain" description="Clp R" evidence="12">
    <location>
        <begin position="3"/>
        <end position="143"/>
    </location>
</feature>
<dbReference type="FunFam" id="3.40.50.300:FF:000010">
    <property type="entry name" value="Chaperone clpB 1, putative"/>
    <property type="match status" value="1"/>
</dbReference>
<organism evidence="13 14">
    <name type="scientific">Moraxella tetraodonis</name>
    <dbReference type="NCBI Taxonomy" id="2767221"/>
    <lineage>
        <taxon>Bacteria</taxon>
        <taxon>Pseudomonadati</taxon>
        <taxon>Pseudomonadota</taxon>
        <taxon>Gammaproteobacteria</taxon>
        <taxon>Moraxellales</taxon>
        <taxon>Moraxellaceae</taxon>
        <taxon>Moraxella</taxon>
    </lineage>
</organism>
<evidence type="ECO:0000256" key="11">
    <source>
        <dbReference type="RuleBase" id="RU362034"/>
    </source>
</evidence>
<evidence type="ECO:0000313" key="13">
    <source>
        <dbReference type="EMBL" id="MCG8147372.1"/>
    </source>
</evidence>
<evidence type="ECO:0000256" key="8">
    <source>
        <dbReference type="ARBA" id="ARBA00026057"/>
    </source>
</evidence>
<evidence type="ECO:0000256" key="9">
    <source>
        <dbReference type="PROSITE-ProRule" id="PRU01251"/>
    </source>
</evidence>
<evidence type="ECO:0000259" key="12">
    <source>
        <dbReference type="PROSITE" id="PS51903"/>
    </source>
</evidence>
<dbReference type="NCBIfam" id="TIGR03346">
    <property type="entry name" value="chaperone_ClpB"/>
    <property type="match status" value="1"/>
</dbReference>
<gene>
    <name evidence="11 13" type="primary">clpB</name>
    <name evidence="13" type="ORF">H9W84_04445</name>
</gene>
<dbReference type="GO" id="GO:0005524">
    <property type="term" value="F:ATP binding"/>
    <property type="evidence" value="ECO:0007669"/>
    <property type="project" value="UniProtKB-UniRule"/>
</dbReference>
<dbReference type="Pfam" id="PF10431">
    <property type="entry name" value="ClpB_D2-small"/>
    <property type="match status" value="1"/>
</dbReference>
<evidence type="ECO:0000256" key="1">
    <source>
        <dbReference type="ARBA" id="ARBA00008675"/>
    </source>
</evidence>
<comment type="similarity">
    <text evidence="1 10">Belongs to the ClpA/ClpB family.</text>
</comment>
<dbReference type="AlphaFoldDB" id="A0A9X1UQY0"/>
<keyword evidence="4 10" id="KW-0547">Nucleotide-binding</keyword>
<dbReference type="PRINTS" id="PR00300">
    <property type="entry name" value="CLPPROTEASEA"/>
</dbReference>
<dbReference type="SMART" id="SM00382">
    <property type="entry name" value="AAA"/>
    <property type="match status" value="2"/>
</dbReference>
<evidence type="ECO:0000256" key="2">
    <source>
        <dbReference type="ARBA" id="ARBA00017574"/>
    </source>
</evidence>
<dbReference type="PROSITE" id="PS00871">
    <property type="entry name" value="CLPAB_2"/>
    <property type="match status" value="1"/>
</dbReference>
<dbReference type="EMBL" id="JACSYB010000001">
    <property type="protein sequence ID" value="MCG8147372.1"/>
    <property type="molecule type" value="Genomic_DNA"/>
</dbReference>
<dbReference type="InterPro" id="IPR001270">
    <property type="entry name" value="ClpA/B"/>
</dbReference>
<comment type="caution">
    <text evidence="13">The sequence shown here is derived from an EMBL/GenBank/DDBJ whole genome shotgun (WGS) entry which is preliminary data.</text>
</comment>
<dbReference type="InterPro" id="IPR017730">
    <property type="entry name" value="Chaperonin_ClpB"/>
</dbReference>
<dbReference type="PROSITE" id="PS51903">
    <property type="entry name" value="CLP_R"/>
    <property type="match status" value="1"/>
</dbReference>
<dbReference type="Gene3D" id="3.40.50.300">
    <property type="entry name" value="P-loop containing nucleotide triphosphate hydrolases"/>
    <property type="match status" value="3"/>
</dbReference>
<comment type="function">
    <text evidence="11">Part of a stress-induced multi-chaperone system, it is involved in the recovery of the cell from heat-induced damage, in cooperation with DnaK, DnaJ and GrpE.</text>
</comment>
<keyword evidence="11" id="KW-0346">Stress response</keyword>
<comment type="subunit">
    <text evidence="8">Homohexamer. The oligomerization is ATP-dependent.</text>
</comment>
<dbReference type="GO" id="GO:0005737">
    <property type="term" value="C:cytoplasm"/>
    <property type="evidence" value="ECO:0007669"/>
    <property type="project" value="UniProtKB-SubCell"/>
</dbReference>
<dbReference type="GO" id="GO:0016887">
    <property type="term" value="F:ATP hydrolysis activity"/>
    <property type="evidence" value="ECO:0007669"/>
    <property type="project" value="InterPro"/>
</dbReference>
<keyword evidence="6 11" id="KW-0175">Coiled coil</keyword>
<keyword evidence="14" id="KW-1185">Reference proteome</keyword>
<dbReference type="SMART" id="SM01086">
    <property type="entry name" value="ClpB_D2-small"/>
    <property type="match status" value="1"/>
</dbReference>
<dbReference type="PANTHER" id="PTHR11638:SF18">
    <property type="entry name" value="HEAT SHOCK PROTEIN 104"/>
    <property type="match status" value="1"/>
</dbReference>
<reference evidence="13" key="1">
    <citation type="submission" date="2021-08" db="EMBL/GenBank/DDBJ databases">
        <title>Complete genome sequence of Moraxella sp strain PS-22.</title>
        <authorList>
            <person name="Das S.K."/>
        </authorList>
    </citation>
    <scope>NUCLEOTIDE SEQUENCE</scope>
    <source>
        <strain evidence="13">PS-22</strain>
    </source>
</reference>
<keyword evidence="3 9" id="KW-0677">Repeat</keyword>
<dbReference type="RefSeq" id="WP_239741922.1">
    <property type="nucleotide sequence ID" value="NZ_JACSYB010000001.1"/>
</dbReference>
<dbReference type="InterPro" id="IPR036628">
    <property type="entry name" value="Clp_N_dom_sf"/>
</dbReference>
<accession>A0A9X1UQY0</accession>
<dbReference type="Pfam" id="PF07724">
    <property type="entry name" value="AAA_2"/>
    <property type="match status" value="1"/>
</dbReference>
<dbReference type="Gene3D" id="1.10.8.60">
    <property type="match status" value="1"/>
</dbReference>
<keyword evidence="5 10" id="KW-0067">ATP-binding</keyword>
<dbReference type="CDD" id="cd19499">
    <property type="entry name" value="RecA-like_ClpB_Hsp104-like"/>
    <property type="match status" value="1"/>
</dbReference>
<evidence type="ECO:0000256" key="6">
    <source>
        <dbReference type="ARBA" id="ARBA00023054"/>
    </source>
</evidence>
<dbReference type="Gene3D" id="1.10.1780.10">
    <property type="entry name" value="Clp, N-terminal domain"/>
    <property type="match status" value="1"/>
</dbReference>
<dbReference type="PANTHER" id="PTHR11638">
    <property type="entry name" value="ATP-DEPENDENT CLP PROTEASE"/>
    <property type="match status" value="1"/>
</dbReference>